<name>A0A426X7Z6_ENSVE</name>
<reference evidence="1 2" key="1">
    <citation type="journal article" date="2014" name="Agronomy (Basel)">
        <title>A Draft Genome Sequence for Ensete ventricosum, the Drought-Tolerant Tree Against Hunger.</title>
        <authorList>
            <person name="Harrison J."/>
            <person name="Moore K.A."/>
            <person name="Paszkiewicz K."/>
            <person name="Jones T."/>
            <person name="Grant M."/>
            <person name="Ambacheew D."/>
            <person name="Muzemil S."/>
            <person name="Studholme D.J."/>
        </authorList>
    </citation>
    <scope>NUCLEOTIDE SEQUENCE [LARGE SCALE GENOMIC DNA]</scope>
</reference>
<comment type="caution">
    <text evidence="1">The sequence shown here is derived from an EMBL/GenBank/DDBJ whole genome shotgun (WGS) entry which is preliminary data.</text>
</comment>
<dbReference type="AlphaFoldDB" id="A0A426X7Z6"/>
<dbReference type="Proteomes" id="UP000287651">
    <property type="component" value="Unassembled WGS sequence"/>
</dbReference>
<accession>A0A426X7Z6</accession>
<organism evidence="1 2">
    <name type="scientific">Ensete ventricosum</name>
    <name type="common">Abyssinian banana</name>
    <name type="synonym">Musa ensete</name>
    <dbReference type="NCBI Taxonomy" id="4639"/>
    <lineage>
        <taxon>Eukaryota</taxon>
        <taxon>Viridiplantae</taxon>
        <taxon>Streptophyta</taxon>
        <taxon>Embryophyta</taxon>
        <taxon>Tracheophyta</taxon>
        <taxon>Spermatophyta</taxon>
        <taxon>Magnoliopsida</taxon>
        <taxon>Liliopsida</taxon>
        <taxon>Zingiberales</taxon>
        <taxon>Musaceae</taxon>
        <taxon>Ensete</taxon>
    </lineage>
</organism>
<dbReference type="EMBL" id="AMZH03024788">
    <property type="protein sequence ID" value="RRT35605.1"/>
    <property type="molecule type" value="Genomic_DNA"/>
</dbReference>
<evidence type="ECO:0000313" key="2">
    <source>
        <dbReference type="Proteomes" id="UP000287651"/>
    </source>
</evidence>
<proteinExistence type="predicted"/>
<sequence>MRPVVDFRVRENIHVAVVVGEEEDLVLTKHSQRRPSYGWRRSNYQVGERRVATTKEEGKGEGEGVGSVVSIVNRL</sequence>
<protein>
    <submittedName>
        <fullName evidence="1">Uncharacterized protein</fullName>
    </submittedName>
</protein>
<evidence type="ECO:0000313" key="1">
    <source>
        <dbReference type="EMBL" id="RRT35605.1"/>
    </source>
</evidence>
<gene>
    <name evidence="1" type="ORF">B296_00053484</name>
</gene>